<name>A0AB34J383_PRYPA</name>
<reference evidence="3 4" key="1">
    <citation type="journal article" date="2024" name="Science">
        <title>Giant polyketide synthase enzymes in the biosynthesis of giant marine polyether toxins.</title>
        <authorList>
            <person name="Fallon T.R."/>
            <person name="Shende V.V."/>
            <person name="Wierzbicki I.H."/>
            <person name="Pendleton A.L."/>
            <person name="Watervoot N.F."/>
            <person name="Auber R.P."/>
            <person name="Gonzalez D.J."/>
            <person name="Wisecaver J.H."/>
            <person name="Moore B.S."/>
        </authorList>
    </citation>
    <scope>NUCLEOTIDE SEQUENCE [LARGE SCALE GENOMIC DNA]</scope>
    <source>
        <strain evidence="3 4">12B1</strain>
    </source>
</reference>
<feature type="compositionally biased region" description="Gly residues" evidence="2">
    <location>
        <begin position="672"/>
        <end position="683"/>
    </location>
</feature>
<evidence type="ECO:0000256" key="2">
    <source>
        <dbReference type="SAM" id="MobiDB-lite"/>
    </source>
</evidence>
<gene>
    <name evidence="3" type="ORF">AB1Y20_005821</name>
</gene>
<dbReference type="Proteomes" id="UP001515480">
    <property type="component" value="Unassembled WGS sequence"/>
</dbReference>
<organism evidence="3 4">
    <name type="scientific">Prymnesium parvum</name>
    <name type="common">Toxic golden alga</name>
    <dbReference type="NCBI Taxonomy" id="97485"/>
    <lineage>
        <taxon>Eukaryota</taxon>
        <taxon>Haptista</taxon>
        <taxon>Haptophyta</taxon>
        <taxon>Prymnesiophyceae</taxon>
        <taxon>Prymnesiales</taxon>
        <taxon>Prymnesiaceae</taxon>
        <taxon>Prymnesium</taxon>
    </lineage>
</organism>
<protein>
    <submittedName>
        <fullName evidence="3">Uncharacterized protein</fullName>
    </submittedName>
</protein>
<evidence type="ECO:0000313" key="3">
    <source>
        <dbReference type="EMBL" id="KAL1510996.1"/>
    </source>
</evidence>
<comment type="caution">
    <text evidence="3">The sequence shown here is derived from an EMBL/GenBank/DDBJ whole genome shotgun (WGS) entry which is preliminary data.</text>
</comment>
<feature type="compositionally biased region" description="Low complexity" evidence="2">
    <location>
        <begin position="684"/>
        <end position="700"/>
    </location>
</feature>
<sequence length="767" mass="82827">MPPDELISQAEWQWQPSHPPEVASIDYLRHAPAAPFPLDLPHPPARPLSPGTVEHLASLLRAFSSASSLASLAAPPPSPHPFTAAAASLSSALRSDAFSRLDALHPTLSRPLRASLAAACAALLAAHDAPRGLAWAAEQLEALAASVPDDAAFPGAYYHEIFTADVHSLREALLASRREASRRGEAAAHALEAIGTPGATVAELLAAAKAAAAARLPREAAAATAASELAGRESTLRVRLEAVEAEARELRRNVKEAEAEAQRGAARLKDSERRRAAAEAEGEATRARLQLEEETRRKVEAASVRTLQELRQLEEERWEAERKWQAEAARCAQMEREAQRASDEAAERAEELAKRLAQHAVDAASAGDKYVDSERMRVALESRVSALEQLKAQLEQQLHLERETSTQEGELRRQVEVALSKAQRATAEAQEAAAEASHGAEEARAALRNAVDAQAASEEQLRAANEKSLAQYMEQEAKEDALRQLRQLREEDQQKILRVTNERAQLEQQVRDLEERMKAAMATHDKAVDELHRQRYELQSSLTEAHRRCEDLQAAATRAEVTLQHERASGASATAADAAVGAQLDELRAEKLALSRQLSHEQSLRARGEAKAAALQREAQAAAREAQLGAARLQNAQLELQGARDELRLARGEAEAAREALRRAERERELWAGGGGRAAGGGAAPRLQPTPLQPQAPANAVAPPAKSYAIDELSRSDIWNFSAGAVARKGSGLGALPDTLPRIKSPFNTTMLLEDGSTSPYGNSVST</sequence>
<evidence type="ECO:0000256" key="1">
    <source>
        <dbReference type="SAM" id="Coils"/>
    </source>
</evidence>
<dbReference type="EMBL" id="JBGBPQ010000014">
    <property type="protein sequence ID" value="KAL1510996.1"/>
    <property type="molecule type" value="Genomic_DNA"/>
</dbReference>
<accession>A0AB34J383</accession>
<proteinExistence type="predicted"/>
<feature type="region of interest" description="Disordered" evidence="2">
    <location>
        <begin position="256"/>
        <end position="287"/>
    </location>
</feature>
<evidence type="ECO:0000313" key="4">
    <source>
        <dbReference type="Proteomes" id="UP001515480"/>
    </source>
</evidence>
<feature type="region of interest" description="Disordered" evidence="2">
    <location>
        <begin position="672"/>
        <end position="700"/>
    </location>
</feature>
<keyword evidence="1" id="KW-0175">Coiled coil</keyword>
<dbReference type="AlphaFoldDB" id="A0AB34J383"/>
<keyword evidence="4" id="KW-1185">Reference proteome</keyword>
<feature type="coiled-coil region" evidence="1">
    <location>
        <begin position="584"/>
        <end position="667"/>
    </location>
</feature>